<evidence type="ECO:0000313" key="3">
    <source>
        <dbReference type="Proteomes" id="UP000005856"/>
    </source>
</evidence>
<keyword evidence="1" id="KW-0732">Signal</keyword>
<feature type="signal peptide" evidence="1">
    <location>
        <begin position="1"/>
        <end position="40"/>
    </location>
</feature>
<reference evidence="2 3" key="1">
    <citation type="submission" date="2007-06" db="EMBL/GenBank/DDBJ databases">
        <authorList>
            <person name="Green D."/>
            <person name="Ferriera S."/>
            <person name="Johnson J."/>
            <person name="Kravitz S."/>
            <person name="Beeson K."/>
            <person name="Sutton G."/>
            <person name="Rogers Y.-H."/>
            <person name="Friedman R."/>
            <person name="Frazier M."/>
            <person name="Venter J.C."/>
        </authorList>
    </citation>
    <scope>NUCLEOTIDE SEQUENCE [LARGE SCALE GENOMIC DNA]</scope>
    <source>
        <strain evidence="2 3">DG893</strain>
    </source>
</reference>
<dbReference type="EMBL" id="ABCP01000004">
    <property type="protein sequence ID" value="EDM48873.1"/>
    <property type="molecule type" value="Genomic_DNA"/>
</dbReference>
<keyword evidence="3" id="KW-1185">Reference proteome</keyword>
<name>A6EXI5_9GAMM</name>
<evidence type="ECO:0008006" key="4">
    <source>
        <dbReference type="Google" id="ProtNLM"/>
    </source>
</evidence>
<dbReference type="eggNOG" id="ENOG5032UYY">
    <property type="taxonomic scope" value="Bacteria"/>
</dbReference>
<dbReference type="Proteomes" id="UP000005856">
    <property type="component" value="Unassembled WGS sequence"/>
</dbReference>
<sequence length="109" mass="10903">MVTCRSELIDEKETDMNTMLNGARIAALAAAFATSGLAYAAEPPAGSSGAAVSGSDKVHCYGVNSCKGTADCKTTENACKGQNACKAQGFKGMSASECLSEGGVIGDLG</sequence>
<evidence type="ECO:0000313" key="2">
    <source>
        <dbReference type="EMBL" id="EDM48873.1"/>
    </source>
</evidence>
<gene>
    <name evidence="2" type="ORF">MDG893_02900</name>
</gene>
<accession>A6EXI5</accession>
<evidence type="ECO:0000256" key="1">
    <source>
        <dbReference type="SAM" id="SignalP"/>
    </source>
</evidence>
<protein>
    <recommendedName>
        <fullName evidence="4">Silver efflux pump</fullName>
    </recommendedName>
</protein>
<comment type="caution">
    <text evidence="2">The sequence shown here is derived from an EMBL/GenBank/DDBJ whole genome shotgun (WGS) entry which is preliminary data.</text>
</comment>
<organism evidence="2 3">
    <name type="scientific">Marinobacter algicola DG893</name>
    <dbReference type="NCBI Taxonomy" id="443152"/>
    <lineage>
        <taxon>Bacteria</taxon>
        <taxon>Pseudomonadati</taxon>
        <taxon>Pseudomonadota</taxon>
        <taxon>Gammaproteobacteria</taxon>
        <taxon>Pseudomonadales</taxon>
        <taxon>Marinobacteraceae</taxon>
        <taxon>Marinobacter</taxon>
    </lineage>
</organism>
<dbReference type="STRING" id="443152.MDG893_02900"/>
<feature type="chain" id="PRO_5002695836" description="Silver efflux pump" evidence="1">
    <location>
        <begin position="41"/>
        <end position="109"/>
    </location>
</feature>
<proteinExistence type="predicted"/>
<dbReference type="AlphaFoldDB" id="A6EXI5"/>